<dbReference type="SUPFAM" id="SSF48371">
    <property type="entry name" value="ARM repeat"/>
    <property type="match status" value="1"/>
</dbReference>
<feature type="compositionally biased region" description="Basic and acidic residues" evidence="2">
    <location>
        <begin position="1085"/>
        <end position="1094"/>
    </location>
</feature>
<feature type="coiled-coil region" evidence="1">
    <location>
        <begin position="1260"/>
        <end position="1306"/>
    </location>
</feature>
<dbReference type="InterPro" id="IPR039341">
    <property type="entry name" value="CFAP99"/>
</dbReference>
<keyword evidence="1" id="KW-0175">Coiled coil</keyword>
<comment type="caution">
    <text evidence="3">The sequence shown here is derived from an EMBL/GenBank/DDBJ whole genome shotgun (WGS) entry which is preliminary data.</text>
</comment>
<dbReference type="Proteomes" id="UP000591131">
    <property type="component" value="Unassembled WGS sequence"/>
</dbReference>
<evidence type="ECO:0000313" key="4">
    <source>
        <dbReference type="Proteomes" id="UP000591131"/>
    </source>
</evidence>
<organism evidence="3 4">
    <name type="scientific">Perkinsus chesapeaki</name>
    <name type="common">Clam parasite</name>
    <name type="synonym">Perkinsus andrewsi</name>
    <dbReference type="NCBI Taxonomy" id="330153"/>
    <lineage>
        <taxon>Eukaryota</taxon>
        <taxon>Sar</taxon>
        <taxon>Alveolata</taxon>
        <taxon>Perkinsozoa</taxon>
        <taxon>Perkinsea</taxon>
        <taxon>Perkinsida</taxon>
        <taxon>Perkinsidae</taxon>
        <taxon>Perkinsus</taxon>
    </lineage>
</organism>
<sequence length="1620" mass="182376">MSTDPVILSALASRIVDPKNDESLRYFEVVTTKRGGKPKLCYICIGRSCLYMVKMNMKGTINGGTIDYEWIDKVVVDPANNSALLLILGSHQDGGWQDDQVPIASDGRHSLLSHLIIAWQTHYMCKSDKLRYLPVVEFSLGAAAGASETTLPFVPVQPFRGCVKKQVEGYYVFMREDYQAESWKCRQIKPTDREFRFIDDKGIECIIEIGDGKFVSEEGEVDLRFLATEHKLVIVENDKEDEWFSILREGPYMKRMNLCDDLAAWQGWEFILKTMSVASACVLLRRKYIPPLMDTYQDITITVNCPMKIMGKGRFTDEDLIMECRLVADSVTTLNEKSTVDEIAATPSRYVDMLQAKDLLSSIGEHASTRSSLCEMIEELKWAVVEGVGGLLGGGNNESEAVRNAWYSRAASYLAHCVNGGLLGSRLTLKTILSVFPEISSTLGKESIRSLLCFLLHVRHCDFDVSYQPDDIRLVAGKTNKFHDCTYNSEVMEALVETGMLTSLLKVEDGPPSEPGEAVKLIFANLLGHPSSSLTLKICVCEKIAAMKRTAEASAASSGSTTPSSACRQDATVTEPSEILAGALLRALRKEKALVLRTEITKATTSMVLSCTGVKESLEGSGLLETTTINLSIKDDLLILASLKMLCCLNADTGPMKAQHGAGMFTSAARAAAQIIKTNCDTKSKATVVAHACKFLGDICRDKEARKHCLTEFPTTVDCILRAFGSAPARSGNQALCLCAIHSLCWELSEEETVAVRDAVTGVLVRDLGELFIRLIPSAEGSGLDAGLVEYIESALLVFDLLTRDGMQNNCLFLKEKGLPHVLSSMRSKLPKELPNLEMKASALEERIREGSCLGSGLSAEPMVVEGGTNQAAVRFSLAAMLGSAAQYASLLRATVSAVDGFNPNKQTVDGYLDDYCDEIKQAKSEIDKKFIRQCVYGCMRYKKFLKVFVTAFLEFRPAVTQRSDQTLYTILAYLIFLRLEELTVPELSRFMDGCSPPTMLALLEFAFDRSAIEAWVYTEWAKIYDDRFIEETILRPIEKLQHECDMLLNSVSRKATGNDAKVDETLPPIEPKMKYTVPSPFKLTEPKPRKLPEPQETTKPVTSKPVPKFLETNSLDKVKERDEARMLETKEKTLSKYNDDLVPTLSTANRAADIESLRKELNERQLSECTFHPSPAKPVPKTLPESEVKATAASLLREYSLLTRKQETEHDILKKYLTELRDGSEFHEWQNKMYAQDELDEKLRVERRKLEMHLAREQAAEASSDLHRKNNMLANIQKETVRVKLEEAEREIEEALEQKRDLVTIVQSEVMKVSGRYSESGEDEYEMERRKDMIMQIRALERVSVVKTSAYDPSEVPHHGLLEEMSLSELKERLKLAREADEAERVNRRAHNLEQKRIQQESLLAKAEQLSAVRQQARIEADERHRREAQAKADEAELEREIHEKAVLEVTEKIAEKKRQRLAEERRLQEELMEITRKRAALAESSKKIATMRQKELHKGRRREAYHRQKVLLDDKSRQLKVLSQEKAIREMNVAQAKSETEDMRTRYLWYDAAMAKAKVEDDYRRMVRRTAVNSAHTLQRAQEDLLSKRQAEALPYAAKINATSIKNARVHATDHSPE</sequence>
<dbReference type="OrthoDB" id="310506at2759"/>
<gene>
    <name evidence="3" type="ORF">FOL47_004628</name>
</gene>
<dbReference type="EMBL" id="JAAPAO010000262">
    <property type="protein sequence ID" value="KAF4665386.1"/>
    <property type="molecule type" value="Genomic_DNA"/>
</dbReference>
<accession>A0A7J6M1T5</accession>
<feature type="coiled-coil region" evidence="1">
    <location>
        <begin position="1377"/>
        <end position="1486"/>
    </location>
</feature>
<evidence type="ECO:0000256" key="1">
    <source>
        <dbReference type="SAM" id="Coils"/>
    </source>
</evidence>
<keyword evidence="4" id="KW-1185">Reference proteome</keyword>
<proteinExistence type="predicted"/>
<dbReference type="PANTHER" id="PTHR34649">
    <property type="entry name" value="CILIA- AND FLAGELLA-ASSOCIATED PROTEIN 99"/>
    <property type="match status" value="1"/>
</dbReference>
<name>A0A7J6M1T5_PERCH</name>
<reference evidence="3 4" key="1">
    <citation type="submission" date="2020-04" db="EMBL/GenBank/DDBJ databases">
        <title>Perkinsus chesapeaki whole genome sequence.</title>
        <authorList>
            <person name="Bogema D.R."/>
        </authorList>
    </citation>
    <scope>NUCLEOTIDE SEQUENCE [LARGE SCALE GENOMIC DNA]</scope>
    <source>
        <strain evidence="3">ATCC PRA-425</strain>
    </source>
</reference>
<feature type="region of interest" description="Disordered" evidence="2">
    <location>
        <begin position="1076"/>
        <end position="1108"/>
    </location>
</feature>
<dbReference type="PANTHER" id="PTHR34649:SF1">
    <property type="entry name" value="CILIA- AND FLAGELLA-ASSOCIATED PROTEIN 99"/>
    <property type="match status" value="1"/>
</dbReference>
<evidence type="ECO:0000313" key="3">
    <source>
        <dbReference type="EMBL" id="KAF4665386.1"/>
    </source>
</evidence>
<protein>
    <submittedName>
        <fullName evidence="3">Uncharacterized protein</fullName>
    </submittedName>
</protein>
<evidence type="ECO:0000256" key="2">
    <source>
        <dbReference type="SAM" id="MobiDB-lite"/>
    </source>
</evidence>
<dbReference type="InterPro" id="IPR016024">
    <property type="entry name" value="ARM-type_fold"/>
</dbReference>